<dbReference type="Gene3D" id="3.40.50.300">
    <property type="entry name" value="P-loop containing nucleotide triphosphate hydrolases"/>
    <property type="match status" value="1"/>
</dbReference>
<dbReference type="InterPro" id="IPR003439">
    <property type="entry name" value="ABC_transporter-like_ATP-bd"/>
</dbReference>
<sequence length="276" mass="29227">MALLKTYDMTVRYGGLAANADVSIEVPAGKLVGLIGPNGAGKTTFIDAITGFTAISSGRVEFDGKDLAGMTPDRRAHLGLVRTFQSLELFEDLTVRENLLVASERPTWWSFLLDLVRPPRTSPALEARVTGALEALGLEGIADRLPMDLSHGQRKLVGVARALAAAPKLLLLDEPAAGLDTVESQLLGQHMRGFLDGGTTIFLIDHDMGLVLNVCDYIYVLDFGRIIAEGTAAEIRKDPAVIQAYLGQSAGEMQAQAGESVAARVSGTETGGATHG</sequence>
<keyword evidence="3" id="KW-0067">ATP-binding</keyword>
<dbReference type="GO" id="GO:0005886">
    <property type="term" value="C:plasma membrane"/>
    <property type="evidence" value="ECO:0007669"/>
    <property type="project" value="TreeGrafter"/>
</dbReference>
<dbReference type="EMBL" id="CAEZSR010000003">
    <property type="protein sequence ID" value="CAB4539031.1"/>
    <property type="molecule type" value="Genomic_DNA"/>
</dbReference>
<dbReference type="PANTHER" id="PTHR45772:SF4">
    <property type="entry name" value="ABC TRANSPORTER ATP-BINDING PROTEIN"/>
    <property type="match status" value="1"/>
</dbReference>
<dbReference type="InterPro" id="IPR032823">
    <property type="entry name" value="BCA_ABC_TP_C"/>
</dbReference>
<organism evidence="5">
    <name type="scientific">freshwater metagenome</name>
    <dbReference type="NCBI Taxonomy" id="449393"/>
    <lineage>
        <taxon>unclassified sequences</taxon>
        <taxon>metagenomes</taxon>
        <taxon>ecological metagenomes</taxon>
    </lineage>
</organism>
<dbReference type="GO" id="GO:0016887">
    <property type="term" value="F:ATP hydrolysis activity"/>
    <property type="evidence" value="ECO:0007669"/>
    <property type="project" value="InterPro"/>
</dbReference>
<evidence type="ECO:0000256" key="1">
    <source>
        <dbReference type="ARBA" id="ARBA00022448"/>
    </source>
</evidence>
<dbReference type="Pfam" id="PF12399">
    <property type="entry name" value="BCA_ABC_TP_C"/>
    <property type="match status" value="1"/>
</dbReference>
<keyword evidence="1" id="KW-0813">Transport</keyword>
<evidence type="ECO:0000259" key="4">
    <source>
        <dbReference type="PROSITE" id="PS50893"/>
    </source>
</evidence>
<dbReference type="InterPro" id="IPR027417">
    <property type="entry name" value="P-loop_NTPase"/>
</dbReference>
<accession>A0A6J6BJ06</accession>
<dbReference type="PROSITE" id="PS50893">
    <property type="entry name" value="ABC_TRANSPORTER_2"/>
    <property type="match status" value="1"/>
</dbReference>
<dbReference type="InterPro" id="IPR017871">
    <property type="entry name" value="ABC_transporter-like_CS"/>
</dbReference>
<dbReference type="Pfam" id="PF00005">
    <property type="entry name" value="ABC_tran"/>
    <property type="match status" value="1"/>
</dbReference>
<dbReference type="SMART" id="SM00382">
    <property type="entry name" value="AAA"/>
    <property type="match status" value="1"/>
</dbReference>
<keyword evidence="2" id="KW-0547">Nucleotide-binding</keyword>
<dbReference type="GO" id="GO:0005524">
    <property type="term" value="F:ATP binding"/>
    <property type="evidence" value="ECO:0007669"/>
    <property type="project" value="UniProtKB-KW"/>
</dbReference>
<reference evidence="5" key="1">
    <citation type="submission" date="2020-05" db="EMBL/GenBank/DDBJ databases">
        <authorList>
            <person name="Chiriac C."/>
            <person name="Salcher M."/>
            <person name="Ghai R."/>
            <person name="Kavagutti S V."/>
        </authorList>
    </citation>
    <scope>NUCLEOTIDE SEQUENCE</scope>
</reference>
<dbReference type="PANTHER" id="PTHR45772">
    <property type="entry name" value="CONSERVED COMPONENT OF ABC TRANSPORTER FOR NATURAL AMINO ACIDS-RELATED"/>
    <property type="match status" value="1"/>
</dbReference>
<evidence type="ECO:0000256" key="2">
    <source>
        <dbReference type="ARBA" id="ARBA00022741"/>
    </source>
</evidence>
<feature type="domain" description="ABC transporter" evidence="4">
    <location>
        <begin position="4"/>
        <end position="248"/>
    </location>
</feature>
<proteinExistence type="predicted"/>
<dbReference type="InterPro" id="IPR051120">
    <property type="entry name" value="ABC_AA/LPS_Transport"/>
</dbReference>
<protein>
    <submittedName>
        <fullName evidence="5">Unannotated protein</fullName>
    </submittedName>
</protein>
<dbReference type="SUPFAM" id="SSF52540">
    <property type="entry name" value="P-loop containing nucleoside triphosphate hydrolases"/>
    <property type="match status" value="1"/>
</dbReference>
<gene>
    <name evidence="5" type="ORF">UFOPK1493_00158</name>
</gene>
<dbReference type="AlphaFoldDB" id="A0A6J6BJ06"/>
<dbReference type="InterPro" id="IPR003593">
    <property type="entry name" value="AAA+_ATPase"/>
</dbReference>
<name>A0A6J6BJ06_9ZZZZ</name>
<dbReference type="CDD" id="cd03219">
    <property type="entry name" value="ABC_Mj1267_LivG_branched"/>
    <property type="match status" value="1"/>
</dbReference>
<evidence type="ECO:0000256" key="3">
    <source>
        <dbReference type="ARBA" id="ARBA00022840"/>
    </source>
</evidence>
<evidence type="ECO:0000313" key="5">
    <source>
        <dbReference type="EMBL" id="CAB4539031.1"/>
    </source>
</evidence>
<dbReference type="PROSITE" id="PS00211">
    <property type="entry name" value="ABC_TRANSPORTER_1"/>
    <property type="match status" value="1"/>
</dbReference>